<reference evidence="3" key="1">
    <citation type="submission" date="2016-10" db="EMBL/GenBank/DDBJ databases">
        <authorList>
            <person name="Varghese N."/>
            <person name="Submissions S."/>
        </authorList>
    </citation>
    <scope>NUCLEOTIDE SEQUENCE [LARGE SCALE GENOMIC DNA]</scope>
    <source>
        <strain evidence="3">CGMCC 4.7042</strain>
    </source>
</reference>
<dbReference type="Proteomes" id="UP000199063">
    <property type="component" value="Unassembled WGS sequence"/>
</dbReference>
<dbReference type="InterPro" id="IPR036415">
    <property type="entry name" value="Lamin_tail_dom_sf"/>
</dbReference>
<dbReference type="SUPFAM" id="SSF74853">
    <property type="entry name" value="Lamin A/C globular tail domain"/>
    <property type="match status" value="1"/>
</dbReference>
<dbReference type="Pfam" id="PF00932">
    <property type="entry name" value="LTD"/>
    <property type="match status" value="1"/>
</dbReference>
<keyword evidence="3" id="KW-1185">Reference proteome</keyword>
<evidence type="ECO:0000259" key="1">
    <source>
        <dbReference type="PROSITE" id="PS51841"/>
    </source>
</evidence>
<dbReference type="Gene3D" id="2.60.40.1260">
    <property type="entry name" value="Lamin Tail domain"/>
    <property type="match status" value="1"/>
</dbReference>
<sequence>MSAFRHSVRFASRRVRDQARVRALGSKPGNLNRRTRALNWALSGTSSKGHSMSASRITRRVVATALASGALLAAAALPATAAGHDRHHGFRSTVVIGQVQYDSPGRDDRSNRSLNAEWVEVRNTGRHAVNLRGYTLSDRDGNRFRFDNLRLDGRSSVRVHTGIGRDTRTDVYQDRRNYVWDNRDTATLRNDRGRVLDTKSWGRFGHHRR</sequence>
<organism evidence="2 3">
    <name type="scientific">Streptomyces wuyuanensis</name>
    <dbReference type="NCBI Taxonomy" id="1196353"/>
    <lineage>
        <taxon>Bacteria</taxon>
        <taxon>Bacillati</taxon>
        <taxon>Actinomycetota</taxon>
        <taxon>Actinomycetes</taxon>
        <taxon>Kitasatosporales</taxon>
        <taxon>Streptomycetaceae</taxon>
        <taxon>Streptomyces</taxon>
    </lineage>
</organism>
<dbReference type="EMBL" id="FNHI01000003">
    <property type="protein sequence ID" value="SDM01556.1"/>
    <property type="molecule type" value="Genomic_DNA"/>
</dbReference>
<evidence type="ECO:0000313" key="2">
    <source>
        <dbReference type="EMBL" id="SDM01556.1"/>
    </source>
</evidence>
<accession>A0A1G9PS02</accession>
<dbReference type="InterPro" id="IPR001322">
    <property type="entry name" value="Lamin_tail_dom"/>
</dbReference>
<protein>
    <submittedName>
        <fullName evidence="2">Lamin Tail Domain</fullName>
    </submittedName>
</protein>
<dbReference type="AlphaFoldDB" id="A0A1G9PS02"/>
<feature type="domain" description="LTD" evidence="1">
    <location>
        <begin position="79"/>
        <end position="203"/>
    </location>
</feature>
<gene>
    <name evidence="2" type="ORF">SAMN05444921_10327</name>
</gene>
<proteinExistence type="predicted"/>
<dbReference type="PROSITE" id="PS51841">
    <property type="entry name" value="LTD"/>
    <property type="match status" value="1"/>
</dbReference>
<evidence type="ECO:0000313" key="3">
    <source>
        <dbReference type="Proteomes" id="UP000199063"/>
    </source>
</evidence>
<dbReference type="STRING" id="1196353.SAMN05444921_10327"/>
<name>A0A1G9PS02_9ACTN</name>